<dbReference type="GO" id="GO:0000776">
    <property type="term" value="C:kinetochore"/>
    <property type="evidence" value="ECO:0007669"/>
    <property type="project" value="InterPro"/>
</dbReference>
<dbReference type="AlphaFoldDB" id="A0AAV6XEY2"/>
<feature type="region of interest" description="Disordered" evidence="4">
    <location>
        <begin position="94"/>
        <end position="123"/>
    </location>
</feature>
<feature type="region of interest" description="Disordered" evidence="4">
    <location>
        <begin position="182"/>
        <end position="206"/>
    </location>
</feature>
<evidence type="ECO:0000313" key="6">
    <source>
        <dbReference type="Proteomes" id="UP000826271"/>
    </source>
</evidence>
<feature type="compositionally biased region" description="Basic and acidic residues" evidence="4">
    <location>
        <begin position="95"/>
        <end position="106"/>
    </location>
</feature>
<dbReference type="GO" id="GO:0051315">
    <property type="term" value="P:attachment of mitotic spindle microtubules to kinetochore"/>
    <property type="evidence" value="ECO:0007669"/>
    <property type="project" value="TreeGrafter"/>
</dbReference>
<reference evidence="5" key="1">
    <citation type="submission" date="2019-10" db="EMBL/GenBank/DDBJ databases">
        <authorList>
            <person name="Zhang R."/>
            <person name="Pan Y."/>
            <person name="Wang J."/>
            <person name="Ma R."/>
            <person name="Yu S."/>
        </authorList>
    </citation>
    <scope>NUCLEOTIDE SEQUENCE</scope>
    <source>
        <strain evidence="5">LA-IB0</strain>
        <tissue evidence="5">Leaf</tissue>
    </source>
</reference>
<dbReference type="InterPro" id="IPR028386">
    <property type="entry name" value="CENP-C/Mif2/cnp3"/>
</dbReference>
<accession>A0AAV6XEY2</accession>
<organism evidence="5 6">
    <name type="scientific">Buddleja alternifolia</name>
    <dbReference type="NCBI Taxonomy" id="168488"/>
    <lineage>
        <taxon>Eukaryota</taxon>
        <taxon>Viridiplantae</taxon>
        <taxon>Streptophyta</taxon>
        <taxon>Embryophyta</taxon>
        <taxon>Tracheophyta</taxon>
        <taxon>Spermatophyta</taxon>
        <taxon>Magnoliopsida</taxon>
        <taxon>eudicotyledons</taxon>
        <taxon>Gunneridae</taxon>
        <taxon>Pentapetalae</taxon>
        <taxon>asterids</taxon>
        <taxon>lamiids</taxon>
        <taxon>Lamiales</taxon>
        <taxon>Scrophulariaceae</taxon>
        <taxon>Buddlejeae</taxon>
        <taxon>Buddleja</taxon>
    </lineage>
</organism>
<evidence type="ECO:0008006" key="7">
    <source>
        <dbReference type="Google" id="ProtNLM"/>
    </source>
</evidence>
<name>A0AAV6XEY2_9LAMI</name>
<feature type="region of interest" description="Disordered" evidence="4">
    <location>
        <begin position="1"/>
        <end position="21"/>
    </location>
</feature>
<dbReference type="PANTHER" id="PTHR16684">
    <property type="entry name" value="CENTROMERE PROTEIN C"/>
    <property type="match status" value="1"/>
</dbReference>
<keyword evidence="6" id="KW-1185">Reference proteome</keyword>
<dbReference type="GO" id="GO:0051455">
    <property type="term" value="P:spindle attachment to meiosis I kinetochore"/>
    <property type="evidence" value="ECO:0007669"/>
    <property type="project" value="TreeGrafter"/>
</dbReference>
<protein>
    <recommendedName>
        <fullName evidence="7">Centromere protein C</fullName>
    </recommendedName>
</protein>
<dbReference type="GO" id="GO:0005634">
    <property type="term" value="C:nucleus"/>
    <property type="evidence" value="ECO:0007669"/>
    <property type="project" value="UniProtKB-SubCell"/>
</dbReference>
<feature type="region of interest" description="Disordered" evidence="4">
    <location>
        <begin position="218"/>
        <end position="240"/>
    </location>
</feature>
<dbReference type="Proteomes" id="UP000826271">
    <property type="component" value="Unassembled WGS sequence"/>
</dbReference>
<dbReference type="EMBL" id="WHWC01000007">
    <property type="protein sequence ID" value="KAG8379895.1"/>
    <property type="molecule type" value="Genomic_DNA"/>
</dbReference>
<keyword evidence="3" id="KW-0539">Nucleus</keyword>
<evidence type="ECO:0000256" key="3">
    <source>
        <dbReference type="ARBA" id="ARBA00023242"/>
    </source>
</evidence>
<gene>
    <name evidence="5" type="ORF">BUALT_Bualt07G0136800</name>
</gene>
<dbReference type="GO" id="GO:0019237">
    <property type="term" value="F:centromeric DNA binding"/>
    <property type="evidence" value="ECO:0007669"/>
    <property type="project" value="InterPro"/>
</dbReference>
<dbReference type="PANTHER" id="PTHR16684:SF11">
    <property type="entry name" value="CENTROMERE PROTEIN C"/>
    <property type="match status" value="1"/>
</dbReference>
<feature type="compositionally biased region" description="Basic and acidic residues" evidence="4">
    <location>
        <begin position="220"/>
        <end position="240"/>
    </location>
</feature>
<comment type="caution">
    <text evidence="5">The sequence shown here is derived from an EMBL/GenBank/DDBJ whole genome shotgun (WGS) entry which is preliminary data.</text>
</comment>
<evidence type="ECO:0000256" key="1">
    <source>
        <dbReference type="ARBA" id="ARBA00004123"/>
    </source>
</evidence>
<dbReference type="GO" id="GO:0051382">
    <property type="term" value="P:kinetochore assembly"/>
    <property type="evidence" value="ECO:0007669"/>
    <property type="project" value="InterPro"/>
</dbReference>
<evidence type="ECO:0000256" key="2">
    <source>
        <dbReference type="ARBA" id="ARBA00010291"/>
    </source>
</evidence>
<comment type="similarity">
    <text evidence="2">Belongs to the CENP-C/MIF2 family.</text>
</comment>
<evidence type="ECO:0000313" key="5">
    <source>
        <dbReference type="EMBL" id="KAG8379895.1"/>
    </source>
</evidence>
<comment type="subcellular location">
    <subcellularLocation>
        <location evidence="1">Nucleus</location>
    </subcellularLocation>
</comment>
<sequence>MAGDTLVSESADPLSGLNGPSLFPRTIRASADAPVPAEFKDLKSIHIYMQSLEVRSPEKLMNEAKRIVDGGAEFLESNFASFAENVGITDAVAAKGKDRPQERRPGLDLGRNRKRAQFSLKTSVSQPSVSLEPALNIDQLPDPDDFFNANDRIENAKKEIQKQLGGSVDTFNLYKPLTNARRQRRPGILGKSYKSKHRYSSKPSENDDILMLSQETVEQDIPREIKDNSQEKLSTPDHNPDIDLEEVELAVSTKKTENEVSDILEELLSFNNEDLDGDGALNLLQERLQIKPLDRENLFIPELHDIGKSRKSSLIIDSVLKSLKRKPPMEHEQVANPVNQVSSPTPPRSPFASLSLLKKKILQSNPLKDPFSPVNVGFSARRNASPIRTMQKLHEQVDAPKDLGTASAFESRVEVDISAARNTSPNLQMDKLHEQIDAPKDLGTSSELESRVDLSTVGNASPIGPMDKLHDQVYAPKDLGITSELESHVEVDIREPNMDARKVIGNADSLPQQFVDENVNVTMQNADADSRPNEEPGNNIEKTRNLNDIFYTLHSSSLLPDQSNPSLLEDEAMDDPSSGQQIDPELQPEVHQTKLQRGKREAGEKRIRKAHPMRKSLAEAGTSFDNGVRRSKRIKMRPLEYWKGERFLYGRVDDSLKLLGVKYISPGKGSDNLKVKPYISSDEYKEILEMAARY</sequence>
<proteinExistence type="inferred from homology"/>
<feature type="region of interest" description="Disordered" evidence="4">
    <location>
        <begin position="560"/>
        <end position="614"/>
    </location>
</feature>
<evidence type="ECO:0000256" key="4">
    <source>
        <dbReference type="SAM" id="MobiDB-lite"/>
    </source>
</evidence>